<dbReference type="EMBL" id="BPFB01000001">
    <property type="protein sequence ID" value="GIU41482.1"/>
    <property type="molecule type" value="Genomic_DNA"/>
</dbReference>
<keyword evidence="5" id="KW-1185">Reference proteome</keyword>
<comment type="function">
    <text evidence="1">Required for the efficient initiation of filament assembly.</text>
</comment>
<evidence type="ECO:0000256" key="3">
    <source>
        <dbReference type="ARBA" id="ARBA00022795"/>
    </source>
</evidence>
<name>A0ABQ4P1V3_9GAMM</name>
<accession>A0ABQ4P1V3</accession>
<gene>
    <name evidence="4" type="ORF">TUM4630_00170</name>
</gene>
<evidence type="ECO:0000313" key="5">
    <source>
        <dbReference type="Proteomes" id="UP000761574"/>
    </source>
</evidence>
<organism evidence="4 5">
    <name type="scientific">Shewanella algidipiscicola</name>
    <dbReference type="NCBI Taxonomy" id="614070"/>
    <lineage>
        <taxon>Bacteria</taxon>
        <taxon>Pseudomonadati</taxon>
        <taxon>Pseudomonadota</taxon>
        <taxon>Gammaproteobacteria</taxon>
        <taxon>Alteromonadales</taxon>
        <taxon>Shewanellaceae</taxon>
        <taxon>Shewanella</taxon>
    </lineage>
</organism>
<dbReference type="InterPro" id="IPR007809">
    <property type="entry name" value="FlgN-like"/>
</dbReference>
<dbReference type="SUPFAM" id="SSF140566">
    <property type="entry name" value="FlgN-like"/>
    <property type="match status" value="1"/>
</dbReference>
<dbReference type="Proteomes" id="UP000761574">
    <property type="component" value="Unassembled WGS sequence"/>
</dbReference>
<evidence type="ECO:0000256" key="1">
    <source>
        <dbReference type="ARBA" id="ARBA00002397"/>
    </source>
</evidence>
<comment type="similarity">
    <text evidence="2">Belongs to the FlgN family.</text>
</comment>
<evidence type="ECO:0008006" key="6">
    <source>
        <dbReference type="Google" id="ProtNLM"/>
    </source>
</evidence>
<keyword evidence="3" id="KW-1005">Bacterial flagellum biogenesis</keyword>
<evidence type="ECO:0000256" key="2">
    <source>
        <dbReference type="ARBA" id="ARBA00007703"/>
    </source>
</evidence>
<protein>
    <recommendedName>
        <fullName evidence="6">Flagellar protein FlgN</fullName>
    </recommendedName>
</protein>
<comment type="caution">
    <text evidence="4">The sequence shown here is derived from an EMBL/GenBank/DDBJ whole genome shotgun (WGS) entry which is preliminary data.</text>
</comment>
<dbReference type="RefSeq" id="WP_110458438.1">
    <property type="nucleotide sequence ID" value="NZ_BPFB01000001.1"/>
</dbReference>
<dbReference type="Pfam" id="PF05130">
    <property type="entry name" value="FlgN"/>
    <property type="match status" value="1"/>
</dbReference>
<dbReference type="InterPro" id="IPR036679">
    <property type="entry name" value="FlgN-like_sf"/>
</dbReference>
<dbReference type="Gene3D" id="1.20.58.300">
    <property type="entry name" value="FlgN-like"/>
    <property type="match status" value="1"/>
</dbReference>
<sequence>MDKPQVDKRLLVQTLLRDIRLDVDDYGQLKSMLKHQRELMQRTDNQGLSLHNTRQTALCDKLAQRAAQRSKILIQLGFKGDSNGMKRLLAALPNQLRPQIKILWDNLQLLVTESQQANEVNGRLLALQQETLTRLLNPDSQHQQIDYGNHLAR</sequence>
<reference evidence="4 5" key="1">
    <citation type="submission" date="2021-05" db="EMBL/GenBank/DDBJ databases">
        <title>Molecular characterization for Shewanella algae harboring chromosomal blaOXA-55-like strains isolated from clinical and environment sample.</title>
        <authorList>
            <person name="Ohama Y."/>
            <person name="Aoki K."/>
            <person name="Harada S."/>
            <person name="Moriya K."/>
            <person name="Ishii Y."/>
            <person name="Tateda K."/>
        </authorList>
    </citation>
    <scope>NUCLEOTIDE SEQUENCE [LARGE SCALE GENOMIC DNA]</scope>
    <source>
        <strain evidence="4 5">LMG 23746</strain>
    </source>
</reference>
<evidence type="ECO:0000313" key="4">
    <source>
        <dbReference type="EMBL" id="GIU41482.1"/>
    </source>
</evidence>
<proteinExistence type="inferred from homology"/>